<gene>
    <name evidence="4" type="ORF">TCE0_004f00372</name>
</gene>
<feature type="domain" description="Alpha-L-rhamnosidase six-hairpin glycosidase" evidence="2">
    <location>
        <begin position="242"/>
        <end position="435"/>
    </location>
</feature>
<protein>
    <recommendedName>
        <fullName evidence="6">Alpha-L-rhamnosidase</fullName>
    </recommendedName>
</protein>
<evidence type="ECO:0008006" key="6">
    <source>
        <dbReference type="Google" id="ProtNLM"/>
    </source>
</evidence>
<dbReference type="GO" id="GO:0003824">
    <property type="term" value="F:catalytic activity"/>
    <property type="evidence" value="ECO:0007669"/>
    <property type="project" value="UniProtKB-ARBA"/>
</dbReference>
<dbReference type="Pfam" id="PF17390">
    <property type="entry name" value="Bac_rhamnosid_C"/>
    <property type="match status" value="1"/>
</dbReference>
<dbReference type="Gene3D" id="2.60.420.10">
    <property type="entry name" value="Maltose phosphorylase, domain 3"/>
    <property type="match status" value="1"/>
</dbReference>
<proteinExistence type="predicted"/>
<reference evidence="5" key="1">
    <citation type="journal article" date="2015" name="Genome Announc.">
        <title>Draft genome sequence of Talaromyces cellulolyticus strain Y-94, a source of lignocellulosic biomass-degrading enzymes.</title>
        <authorList>
            <person name="Fujii T."/>
            <person name="Koike H."/>
            <person name="Sawayama S."/>
            <person name="Yano S."/>
            <person name="Inoue H."/>
        </authorList>
    </citation>
    <scope>NUCLEOTIDE SEQUENCE [LARGE SCALE GENOMIC DNA]</scope>
    <source>
        <strain evidence="5">Y-94</strain>
    </source>
</reference>
<evidence type="ECO:0000259" key="2">
    <source>
        <dbReference type="Pfam" id="PF17389"/>
    </source>
</evidence>
<dbReference type="Proteomes" id="UP000053095">
    <property type="component" value="Unassembled WGS sequence"/>
</dbReference>
<dbReference type="InterPro" id="IPR008928">
    <property type="entry name" value="6-hairpin_glycosidase_sf"/>
</dbReference>
<sequence length="661" mass="70863">MYSPFVCCLGASLLLAHQVLAVAYSNYILAPSNRTLIPATVYQSFGSVSNPQNLCDSTDSTTTFDGNASVTYDFHNDIAGIVTLEVESALSVGAQLGITFAESSLWISNRSSDATADSGLDATLWFNVDTAGGKYTSVAAQGRGGFRYLTLVSNSTTSITLKSVSVNYTAAPTQDLQGYTGYFHCDDELINQIWYAGAYTVQLATIDPKYGNALALLVTWPPAAPSMYDDWYSNYTITNGTTALTDGGKRDRLVWAGDLSISLETAIVSTYDLHSVRNSLGALFVLQTADGRFPYASRPFPDQESFTYHLHTLINAANYYRYSADHAWLVSYWTQLEKGISWALGSVDDTSLANVSPSASSDWLRSGMGGHNIEANAMLYFVLQQGIHLATVVQDSASLAHWNSTAEHLKVAANALLWDETSGLYRDNETATLYPQDGNSWAVKANLTQSGSQRARISSGLRSRWGPFGAPAPEAGSSTISPFIGGFELQAHYLAGQGSTALDLIRRQWGFMLKDPRMTGSSFIEGFSTDGSLHYAPYTNDARVSHAHGWSTGPTSALVFYAAGIQVIEGGGATWIIAPQPGNLTSVDAGYTTLLGSFSVTFRCSERGGVYQSFAFTTPKKTSGTVRIPGATGVLVSSSGCRVPLVNGTASGLEGGTWILR</sequence>
<organism evidence="4 5">
    <name type="scientific">Talaromyces pinophilus</name>
    <name type="common">Penicillium pinophilum</name>
    <dbReference type="NCBI Taxonomy" id="128442"/>
    <lineage>
        <taxon>Eukaryota</taxon>
        <taxon>Fungi</taxon>
        <taxon>Dikarya</taxon>
        <taxon>Ascomycota</taxon>
        <taxon>Pezizomycotina</taxon>
        <taxon>Eurotiomycetes</taxon>
        <taxon>Eurotiomycetidae</taxon>
        <taxon>Eurotiales</taxon>
        <taxon>Trichocomaceae</taxon>
        <taxon>Talaromyces</taxon>
        <taxon>Talaromyces sect. Talaromyces</taxon>
    </lineage>
</organism>
<feature type="chain" id="PRO_5002120757" description="Alpha-L-rhamnosidase" evidence="1">
    <location>
        <begin position="22"/>
        <end position="661"/>
    </location>
</feature>
<evidence type="ECO:0000256" key="1">
    <source>
        <dbReference type="SAM" id="SignalP"/>
    </source>
</evidence>
<dbReference type="Pfam" id="PF17389">
    <property type="entry name" value="Bac_rhamnosid6H"/>
    <property type="match status" value="1"/>
</dbReference>
<dbReference type="SUPFAM" id="SSF48208">
    <property type="entry name" value="Six-hairpin glycosidases"/>
    <property type="match status" value="1"/>
</dbReference>
<dbReference type="Gene3D" id="1.50.10.10">
    <property type="match status" value="1"/>
</dbReference>
<dbReference type="InterPro" id="IPR035398">
    <property type="entry name" value="Bac_rhamnosid_C"/>
</dbReference>
<accession>A0A0B8N0B5</accession>
<feature type="domain" description="Alpha-L-rhamnosidase C-terminal" evidence="3">
    <location>
        <begin position="564"/>
        <end position="638"/>
    </location>
</feature>
<name>A0A0B8N0B5_TALPI</name>
<evidence type="ECO:0000313" key="4">
    <source>
        <dbReference type="EMBL" id="GAM33464.1"/>
    </source>
</evidence>
<keyword evidence="5" id="KW-1185">Reference proteome</keyword>
<dbReference type="PANTHER" id="PTHR34987:SF6">
    <property type="entry name" value="ALPHA-L-RHAMNOSIDASE SIX-HAIRPIN GLYCOSIDASE DOMAIN-CONTAINING PROTEIN"/>
    <property type="match status" value="1"/>
</dbReference>
<dbReference type="InterPro" id="IPR035396">
    <property type="entry name" value="Bac_rhamnosid6H"/>
</dbReference>
<keyword evidence="1" id="KW-0732">Signal</keyword>
<evidence type="ECO:0000313" key="5">
    <source>
        <dbReference type="Proteomes" id="UP000053095"/>
    </source>
</evidence>
<dbReference type="EMBL" id="DF933800">
    <property type="protein sequence ID" value="GAM33464.1"/>
    <property type="molecule type" value="Genomic_DNA"/>
</dbReference>
<dbReference type="PANTHER" id="PTHR34987">
    <property type="entry name" value="C, PUTATIVE (AFU_ORTHOLOGUE AFUA_3G02880)-RELATED"/>
    <property type="match status" value="1"/>
</dbReference>
<dbReference type="GO" id="GO:0005975">
    <property type="term" value="P:carbohydrate metabolic process"/>
    <property type="evidence" value="ECO:0007669"/>
    <property type="project" value="InterPro"/>
</dbReference>
<dbReference type="AlphaFoldDB" id="A0A0B8N0B5"/>
<dbReference type="InterPro" id="IPR012341">
    <property type="entry name" value="6hp_glycosidase-like_sf"/>
</dbReference>
<feature type="signal peptide" evidence="1">
    <location>
        <begin position="1"/>
        <end position="21"/>
    </location>
</feature>
<evidence type="ECO:0000259" key="3">
    <source>
        <dbReference type="Pfam" id="PF17390"/>
    </source>
</evidence>